<proteinExistence type="predicted"/>
<feature type="compositionally biased region" description="Basic residues" evidence="1">
    <location>
        <begin position="141"/>
        <end position="151"/>
    </location>
</feature>
<evidence type="ECO:0000313" key="2">
    <source>
        <dbReference type="EMBL" id="RPB19195.1"/>
    </source>
</evidence>
<keyword evidence="3" id="KW-1185">Reference proteome</keyword>
<name>A0A3N4LMM2_9PEZI</name>
<accession>A0A3N4LMM2</accession>
<organism evidence="2 3">
    <name type="scientific">Terfezia boudieri ATCC MYA-4762</name>
    <dbReference type="NCBI Taxonomy" id="1051890"/>
    <lineage>
        <taxon>Eukaryota</taxon>
        <taxon>Fungi</taxon>
        <taxon>Dikarya</taxon>
        <taxon>Ascomycota</taxon>
        <taxon>Pezizomycotina</taxon>
        <taxon>Pezizomycetes</taxon>
        <taxon>Pezizales</taxon>
        <taxon>Pezizaceae</taxon>
        <taxon>Terfezia</taxon>
    </lineage>
</organism>
<gene>
    <name evidence="2" type="ORF">L211DRAFT_853465</name>
</gene>
<dbReference type="AlphaFoldDB" id="A0A3N4LMM2"/>
<dbReference type="EMBL" id="ML121596">
    <property type="protein sequence ID" value="RPB19195.1"/>
    <property type="molecule type" value="Genomic_DNA"/>
</dbReference>
<evidence type="ECO:0000313" key="3">
    <source>
        <dbReference type="Proteomes" id="UP000267821"/>
    </source>
</evidence>
<dbReference type="Proteomes" id="UP000267821">
    <property type="component" value="Unassembled WGS sequence"/>
</dbReference>
<protein>
    <submittedName>
        <fullName evidence="2">Uncharacterized protein</fullName>
    </submittedName>
</protein>
<sequence>MVKIYALSTSVPQLQCWYFSSTTSISHLALYGTFIKGNYKPQSCKLSKSLFLMPLKVYGKKRRIRTLMGKDGLPLQELISLGRVNYINACNENATSSLRFRSPEPTTSEPTTEHQVGENQATQQSMQSQKQTRHPPDKKKQNPARRRRTGRRATATANNIAQTESEGATMCDNIVLKDSQHGADLAQIQGSDLEKDLAVYDELFFANGGKA</sequence>
<evidence type="ECO:0000256" key="1">
    <source>
        <dbReference type="SAM" id="MobiDB-lite"/>
    </source>
</evidence>
<feature type="region of interest" description="Disordered" evidence="1">
    <location>
        <begin position="97"/>
        <end position="162"/>
    </location>
</feature>
<dbReference type="InParanoid" id="A0A3N4LMM2"/>
<reference evidence="2 3" key="1">
    <citation type="journal article" date="2018" name="Nat. Ecol. Evol.">
        <title>Pezizomycetes genomes reveal the molecular basis of ectomycorrhizal truffle lifestyle.</title>
        <authorList>
            <person name="Murat C."/>
            <person name="Payen T."/>
            <person name="Noel B."/>
            <person name="Kuo A."/>
            <person name="Morin E."/>
            <person name="Chen J."/>
            <person name="Kohler A."/>
            <person name="Krizsan K."/>
            <person name="Balestrini R."/>
            <person name="Da Silva C."/>
            <person name="Montanini B."/>
            <person name="Hainaut M."/>
            <person name="Levati E."/>
            <person name="Barry K.W."/>
            <person name="Belfiori B."/>
            <person name="Cichocki N."/>
            <person name="Clum A."/>
            <person name="Dockter R.B."/>
            <person name="Fauchery L."/>
            <person name="Guy J."/>
            <person name="Iotti M."/>
            <person name="Le Tacon F."/>
            <person name="Lindquist E.A."/>
            <person name="Lipzen A."/>
            <person name="Malagnac F."/>
            <person name="Mello A."/>
            <person name="Molinier V."/>
            <person name="Miyauchi S."/>
            <person name="Poulain J."/>
            <person name="Riccioni C."/>
            <person name="Rubini A."/>
            <person name="Sitrit Y."/>
            <person name="Splivallo R."/>
            <person name="Traeger S."/>
            <person name="Wang M."/>
            <person name="Zifcakova L."/>
            <person name="Wipf D."/>
            <person name="Zambonelli A."/>
            <person name="Paolocci F."/>
            <person name="Nowrousian M."/>
            <person name="Ottonello S."/>
            <person name="Baldrian P."/>
            <person name="Spatafora J.W."/>
            <person name="Henrissat B."/>
            <person name="Nagy L.G."/>
            <person name="Aury J.M."/>
            <person name="Wincker P."/>
            <person name="Grigoriev I.V."/>
            <person name="Bonfante P."/>
            <person name="Martin F.M."/>
        </authorList>
    </citation>
    <scope>NUCLEOTIDE SEQUENCE [LARGE SCALE GENOMIC DNA]</scope>
    <source>
        <strain evidence="2 3">ATCC MYA-4762</strain>
    </source>
</reference>
<feature type="compositionally biased region" description="Low complexity" evidence="1">
    <location>
        <begin position="120"/>
        <end position="130"/>
    </location>
</feature>